<evidence type="ECO:0000256" key="1">
    <source>
        <dbReference type="SAM" id="MobiDB-lite"/>
    </source>
</evidence>
<name>A0ABP4J182_9ACTN</name>
<accession>A0ABP4J182</accession>
<dbReference type="InterPro" id="IPR045733">
    <property type="entry name" value="DUF6087"/>
</dbReference>
<evidence type="ECO:0000313" key="2">
    <source>
        <dbReference type="EMBL" id="GAA1404836.1"/>
    </source>
</evidence>
<dbReference type="EMBL" id="BAAAKJ010000286">
    <property type="protein sequence ID" value="GAA1404836.1"/>
    <property type="molecule type" value="Genomic_DNA"/>
</dbReference>
<dbReference type="RefSeq" id="WP_344340131.1">
    <property type="nucleotide sequence ID" value="NZ_BAAAKJ010000286.1"/>
</dbReference>
<keyword evidence="3" id="KW-1185">Reference proteome</keyword>
<gene>
    <name evidence="2" type="ORF">GCM10009639_51130</name>
</gene>
<evidence type="ECO:0000313" key="3">
    <source>
        <dbReference type="Proteomes" id="UP001499863"/>
    </source>
</evidence>
<proteinExistence type="predicted"/>
<organism evidence="2 3">
    <name type="scientific">Kitasatospora putterlickiae</name>
    <dbReference type="NCBI Taxonomy" id="221725"/>
    <lineage>
        <taxon>Bacteria</taxon>
        <taxon>Bacillati</taxon>
        <taxon>Actinomycetota</taxon>
        <taxon>Actinomycetes</taxon>
        <taxon>Kitasatosporales</taxon>
        <taxon>Streptomycetaceae</taxon>
        <taxon>Kitasatospora</taxon>
    </lineage>
</organism>
<sequence>MDVEDEPPADEPLADWYARRARRRRAPGTRDAITLAPGPRRAAHLFQDAPRLVVEWDGHTWRPVGVAENYAEAYPLINRSPRPADPHPADTPAPLLRHGTGRHRKPDH</sequence>
<feature type="compositionally biased region" description="Basic residues" evidence="1">
    <location>
        <begin position="99"/>
        <end position="108"/>
    </location>
</feature>
<comment type="caution">
    <text evidence="2">The sequence shown here is derived from an EMBL/GenBank/DDBJ whole genome shotgun (WGS) entry which is preliminary data.</text>
</comment>
<dbReference type="Pfam" id="PF19565">
    <property type="entry name" value="DUF6087"/>
    <property type="match status" value="1"/>
</dbReference>
<feature type="region of interest" description="Disordered" evidence="1">
    <location>
        <begin position="77"/>
        <end position="108"/>
    </location>
</feature>
<dbReference type="Proteomes" id="UP001499863">
    <property type="component" value="Unassembled WGS sequence"/>
</dbReference>
<feature type="region of interest" description="Disordered" evidence="1">
    <location>
        <begin position="1"/>
        <end position="35"/>
    </location>
</feature>
<protein>
    <submittedName>
        <fullName evidence="2">Uncharacterized protein</fullName>
    </submittedName>
</protein>
<reference evidence="3" key="1">
    <citation type="journal article" date="2019" name="Int. J. Syst. Evol. Microbiol.">
        <title>The Global Catalogue of Microorganisms (GCM) 10K type strain sequencing project: providing services to taxonomists for standard genome sequencing and annotation.</title>
        <authorList>
            <consortium name="The Broad Institute Genomics Platform"/>
            <consortium name="The Broad Institute Genome Sequencing Center for Infectious Disease"/>
            <person name="Wu L."/>
            <person name="Ma J."/>
        </authorList>
    </citation>
    <scope>NUCLEOTIDE SEQUENCE [LARGE SCALE GENOMIC DNA]</scope>
    <source>
        <strain evidence="3">JCM 12393</strain>
    </source>
</reference>
<feature type="compositionally biased region" description="Acidic residues" evidence="1">
    <location>
        <begin position="1"/>
        <end position="13"/>
    </location>
</feature>